<keyword evidence="6 8" id="KW-1133">Transmembrane helix</keyword>
<dbReference type="EMBL" id="BMOM01000018">
    <property type="protein sequence ID" value="GGM13517.1"/>
    <property type="molecule type" value="Genomic_DNA"/>
</dbReference>
<dbReference type="InterPro" id="IPR050445">
    <property type="entry name" value="Bact_polysacc_biosynth/exp"/>
</dbReference>
<evidence type="ECO:0000256" key="3">
    <source>
        <dbReference type="ARBA" id="ARBA00022692"/>
    </source>
</evidence>
<dbReference type="RefSeq" id="WP_188904472.1">
    <property type="nucleotide sequence ID" value="NZ_BMOM01000018.1"/>
</dbReference>
<keyword evidence="4" id="KW-0547">Nucleotide-binding</keyword>
<dbReference type="InterPro" id="IPR005702">
    <property type="entry name" value="Wzc-like_C"/>
</dbReference>
<dbReference type="InterPro" id="IPR003856">
    <property type="entry name" value="LPS_length_determ_N"/>
</dbReference>
<feature type="domain" description="CobQ/CobB/MinD/ParA nucleotide binding" evidence="9">
    <location>
        <begin position="350"/>
        <end position="529"/>
    </location>
</feature>
<sequence>MQSPPAQPANADQIDLRQVFGTLRRYAPLLILTPVVVAGLTYWLAGREAPVYESSASIIAVDNNAQNSLINNTLVTAPPLPQGAVEQVLHSRNLVTDIGQRLEQSGLDPTLVAQIRSDLNRELTANTFSRLKVRARLDTQQRGVYEIRAQGENPQAAQQLAEAGVAALLAWDNARAKQSVTRSRQSLQAQLQNLTERIASIGDPLERQSLISARGQVLQNLSQMAVLETAATGTLIPVAEPVAPRAPVSPRPLRNAALAGLLSLFLVTGGVLLSDSLRRRVNGPEDLLPLGLPVLAQLPLVRRKQLAGGFLPASHSGPLYEGLGFLRINVQSTLGEGSHRRLVISSSYPGEGKSSVTAALAESLGASGQKVLVIDADLRRPTQLKVWGPDRLATHPLPGTDPTLPPAATLTEMFLRPGAAHATGVGPNVDLLPAGTPQRGDGGSGILNQPAFRTSLEGWAQGYDFVLIDTPPMLGLPDTLAVAPHTDGVILVVENGKTRLADVERSLQNARVAGVRVLGIVLNKVTRSNDAYYYYNTAYAAAARPEALASPHPDRS</sequence>
<keyword evidence="3 8" id="KW-0812">Transmembrane</keyword>
<dbReference type="InterPro" id="IPR027417">
    <property type="entry name" value="P-loop_NTPase"/>
</dbReference>
<dbReference type="Gene3D" id="3.40.50.300">
    <property type="entry name" value="P-loop containing nucleotide triphosphate hydrolases"/>
    <property type="match status" value="1"/>
</dbReference>
<dbReference type="Pfam" id="PF02706">
    <property type="entry name" value="Wzz"/>
    <property type="match status" value="1"/>
</dbReference>
<evidence type="ECO:0000256" key="8">
    <source>
        <dbReference type="SAM" id="Phobius"/>
    </source>
</evidence>
<dbReference type="SUPFAM" id="SSF52540">
    <property type="entry name" value="P-loop containing nucleoside triphosphate hydrolases"/>
    <property type="match status" value="1"/>
</dbReference>
<accession>A0ABQ2GV94</accession>
<evidence type="ECO:0000259" key="10">
    <source>
        <dbReference type="Pfam" id="PF02706"/>
    </source>
</evidence>
<evidence type="ECO:0000259" key="9">
    <source>
        <dbReference type="Pfam" id="PF01656"/>
    </source>
</evidence>
<comment type="caution">
    <text evidence="11">The sequence shown here is derived from an EMBL/GenBank/DDBJ whole genome shotgun (WGS) entry which is preliminary data.</text>
</comment>
<organism evidence="11 12">
    <name type="scientific">Deinococcus aerophilus</name>
    <dbReference type="NCBI Taxonomy" id="522488"/>
    <lineage>
        <taxon>Bacteria</taxon>
        <taxon>Thermotogati</taxon>
        <taxon>Deinococcota</taxon>
        <taxon>Deinococci</taxon>
        <taxon>Deinococcales</taxon>
        <taxon>Deinococcaceae</taxon>
        <taxon>Deinococcus</taxon>
    </lineage>
</organism>
<keyword evidence="7 8" id="KW-0472">Membrane</keyword>
<evidence type="ECO:0000313" key="12">
    <source>
        <dbReference type="Proteomes" id="UP000661918"/>
    </source>
</evidence>
<dbReference type="CDD" id="cd05387">
    <property type="entry name" value="BY-kinase"/>
    <property type="match status" value="1"/>
</dbReference>
<dbReference type="PANTHER" id="PTHR32309">
    <property type="entry name" value="TYROSINE-PROTEIN KINASE"/>
    <property type="match status" value="1"/>
</dbReference>
<evidence type="ECO:0000256" key="4">
    <source>
        <dbReference type="ARBA" id="ARBA00022741"/>
    </source>
</evidence>
<comment type="subcellular location">
    <subcellularLocation>
        <location evidence="1">Cell membrane</location>
        <topology evidence="1">Multi-pass membrane protein</topology>
    </subcellularLocation>
</comment>
<dbReference type="InterPro" id="IPR002586">
    <property type="entry name" value="CobQ/CobB/MinD/ParA_Nub-bd_dom"/>
</dbReference>
<protein>
    <submittedName>
        <fullName evidence="11">ExoP</fullName>
    </submittedName>
</protein>
<dbReference type="Pfam" id="PF01656">
    <property type="entry name" value="CbiA"/>
    <property type="match status" value="1"/>
</dbReference>
<evidence type="ECO:0000256" key="7">
    <source>
        <dbReference type="ARBA" id="ARBA00023136"/>
    </source>
</evidence>
<proteinExistence type="predicted"/>
<dbReference type="PANTHER" id="PTHR32309:SF31">
    <property type="entry name" value="CAPSULAR EXOPOLYSACCHARIDE FAMILY"/>
    <property type="match status" value="1"/>
</dbReference>
<evidence type="ECO:0000256" key="1">
    <source>
        <dbReference type="ARBA" id="ARBA00004651"/>
    </source>
</evidence>
<evidence type="ECO:0000313" key="11">
    <source>
        <dbReference type="EMBL" id="GGM13517.1"/>
    </source>
</evidence>
<feature type="transmembrane region" description="Helical" evidence="8">
    <location>
        <begin position="26"/>
        <end position="45"/>
    </location>
</feature>
<gene>
    <name evidence="11" type="ORF">GCM10010841_22650</name>
</gene>
<dbReference type="Proteomes" id="UP000661918">
    <property type="component" value="Unassembled WGS sequence"/>
</dbReference>
<keyword evidence="12" id="KW-1185">Reference proteome</keyword>
<keyword evidence="2" id="KW-1003">Cell membrane</keyword>
<keyword evidence="5" id="KW-0067">ATP-binding</keyword>
<name>A0ABQ2GV94_9DEIO</name>
<evidence type="ECO:0000256" key="2">
    <source>
        <dbReference type="ARBA" id="ARBA00022475"/>
    </source>
</evidence>
<reference evidence="12" key="1">
    <citation type="journal article" date="2019" name="Int. J. Syst. Evol. Microbiol.">
        <title>The Global Catalogue of Microorganisms (GCM) 10K type strain sequencing project: providing services to taxonomists for standard genome sequencing and annotation.</title>
        <authorList>
            <consortium name="The Broad Institute Genomics Platform"/>
            <consortium name="The Broad Institute Genome Sequencing Center for Infectious Disease"/>
            <person name="Wu L."/>
            <person name="Ma J."/>
        </authorList>
    </citation>
    <scope>NUCLEOTIDE SEQUENCE [LARGE SCALE GENOMIC DNA]</scope>
    <source>
        <strain evidence="12">JCM 15443</strain>
    </source>
</reference>
<feature type="domain" description="Polysaccharide chain length determinant N-terminal" evidence="10">
    <location>
        <begin position="12"/>
        <end position="94"/>
    </location>
</feature>
<evidence type="ECO:0000256" key="5">
    <source>
        <dbReference type="ARBA" id="ARBA00022840"/>
    </source>
</evidence>
<evidence type="ECO:0000256" key="6">
    <source>
        <dbReference type="ARBA" id="ARBA00022989"/>
    </source>
</evidence>